<dbReference type="Gene3D" id="3.20.20.450">
    <property type="entry name" value="EAL domain"/>
    <property type="match status" value="1"/>
</dbReference>
<reference evidence="2" key="1">
    <citation type="journal article" date="2015" name="Nature">
        <title>Complex archaea that bridge the gap between prokaryotes and eukaryotes.</title>
        <authorList>
            <person name="Spang A."/>
            <person name="Saw J.H."/>
            <person name="Jorgensen S.L."/>
            <person name="Zaremba-Niedzwiedzka K."/>
            <person name="Martijn J."/>
            <person name="Lind A.E."/>
            <person name="van Eijk R."/>
            <person name="Schleper C."/>
            <person name="Guy L."/>
            <person name="Ettema T.J."/>
        </authorList>
    </citation>
    <scope>NUCLEOTIDE SEQUENCE</scope>
</reference>
<dbReference type="PROSITE" id="PS50883">
    <property type="entry name" value="EAL"/>
    <property type="match status" value="1"/>
</dbReference>
<feature type="domain" description="EAL" evidence="1">
    <location>
        <begin position="44"/>
        <end position="297"/>
    </location>
</feature>
<dbReference type="CDD" id="cd01948">
    <property type="entry name" value="EAL"/>
    <property type="match status" value="1"/>
</dbReference>
<dbReference type="PANTHER" id="PTHR33121">
    <property type="entry name" value="CYCLIC DI-GMP PHOSPHODIESTERASE PDEF"/>
    <property type="match status" value="1"/>
</dbReference>
<protein>
    <recommendedName>
        <fullName evidence="1">EAL domain-containing protein</fullName>
    </recommendedName>
</protein>
<sequence>MRRAEALRLIREQSAFHDATQTIISSGHKRQQIVTREDKVGMIARELVLDLKQAVKQDELTLSYQPKHDAGGAIIGVEALIRWQHPRYGFVSPLMIITLAEDSGVIHSLGRWVIEQSCACKSRWNKLGYKNLSMAVNVSPIQLTDKDLPNFINKCIGNNGLLAGELELEITESSEIPDDELTDFILDKLSATGVKLAMDDFGMGYSSLLHMRRFQVAAIKIDGSITREVLTNQMNADIVRTIASLGKSQGVQVVAEYVETLEQRQALSNMGCDVFQGYYHSPPLNETDCVAYFLTHQKKVD</sequence>
<organism evidence="2">
    <name type="scientific">marine sediment metagenome</name>
    <dbReference type="NCBI Taxonomy" id="412755"/>
    <lineage>
        <taxon>unclassified sequences</taxon>
        <taxon>metagenomes</taxon>
        <taxon>ecological metagenomes</taxon>
    </lineage>
</organism>
<comment type="caution">
    <text evidence="2">The sequence shown here is derived from an EMBL/GenBank/DDBJ whole genome shotgun (WGS) entry which is preliminary data.</text>
</comment>
<gene>
    <name evidence="2" type="ORF">LCGC14_0823100</name>
</gene>
<evidence type="ECO:0000259" key="1">
    <source>
        <dbReference type="PROSITE" id="PS50883"/>
    </source>
</evidence>
<accession>A0A0F9PI60</accession>
<dbReference type="InterPro" id="IPR035919">
    <property type="entry name" value="EAL_sf"/>
</dbReference>
<dbReference type="Pfam" id="PF00563">
    <property type="entry name" value="EAL"/>
    <property type="match status" value="1"/>
</dbReference>
<dbReference type="InterPro" id="IPR050706">
    <property type="entry name" value="Cyclic-di-GMP_PDE-like"/>
</dbReference>
<dbReference type="GO" id="GO:0071111">
    <property type="term" value="F:cyclic-guanylate-specific phosphodiesterase activity"/>
    <property type="evidence" value="ECO:0007669"/>
    <property type="project" value="InterPro"/>
</dbReference>
<dbReference type="InterPro" id="IPR001633">
    <property type="entry name" value="EAL_dom"/>
</dbReference>
<dbReference type="EMBL" id="LAZR01002323">
    <property type="protein sequence ID" value="KKN31515.1"/>
    <property type="molecule type" value="Genomic_DNA"/>
</dbReference>
<dbReference type="SMART" id="SM00052">
    <property type="entry name" value="EAL"/>
    <property type="match status" value="1"/>
</dbReference>
<dbReference type="PANTHER" id="PTHR33121:SF70">
    <property type="entry name" value="SIGNALING PROTEIN YKOW"/>
    <property type="match status" value="1"/>
</dbReference>
<name>A0A0F9PI60_9ZZZZ</name>
<dbReference type="SUPFAM" id="SSF141868">
    <property type="entry name" value="EAL domain-like"/>
    <property type="match status" value="1"/>
</dbReference>
<proteinExistence type="predicted"/>
<dbReference type="AlphaFoldDB" id="A0A0F9PI60"/>
<evidence type="ECO:0000313" key="2">
    <source>
        <dbReference type="EMBL" id="KKN31515.1"/>
    </source>
</evidence>